<feature type="compositionally biased region" description="Low complexity" evidence="1">
    <location>
        <begin position="198"/>
        <end position="223"/>
    </location>
</feature>
<organism evidence="3 4">
    <name type="scientific">Colletotrichum kahawae</name>
    <name type="common">Coffee berry disease fungus</name>
    <dbReference type="NCBI Taxonomy" id="34407"/>
    <lineage>
        <taxon>Eukaryota</taxon>
        <taxon>Fungi</taxon>
        <taxon>Dikarya</taxon>
        <taxon>Ascomycota</taxon>
        <taxon>Pezizomycotina</taxon>
        <taxon>Sordariomycetes</taxon>
        <taxon>Hypocreomycetidae</taxon>
        <taxon>Glomerellales</taxon>
        <taxon>Glomerellaceae</taxon>
        <taxon>Colletotrichum</taxon>
        <taxon>Colletotrichum gloeosporioides species complex</taxon>
    </lineage>
</organism>
<feature type="transmembrane region" description="Helical" evidence="2">
    <location>
        <begin position="93"/>
        <end position="118"/>
    </location>
</feature>
<comment type="caution">
    <text evidence="3">The sequence shown here is derived from an EMBL/GenBank/DDBJ whole genome shotgun (WGS) entry which is preliminary data.</text>
</comment>
<name>A0AAE0D222_COLKA</name>
<dbReference type="AlphaFoldDB" id="A0AAE0D222"/>
<feature type="transmembrane region" description="Helical" evidence="2">
    <location>
        <begin position="30"/>
        <end position="51"/>
    </location>
</feature>
<dbReference type="EMBL" id="VYYT01000322">
    <property type="protein sequence ID" value="KAK2743211.1"/>
    <property type="molecule type" value="Genomic_DNA"/>
</dbReference>
<evidence type="ECO:0008006" key="5">
    <source>
        <dbReference type="Google" id="ProtNLM"/>
    </source>
</evidence>
<keyword evidence="2" id="KW-1133">Transmembrane helix</keyword>
<feature type="region of interest" description="Disordered" evidence="1">
    <location>
        <begin position="188"/>
        <end position="231"/>
    </location>
</feature>
<evidence type="ECO:0000256" key="1">
    <source>
        <dbReference type="SAM" id="MobiDB-lite"/>
    </source>
</evidence>
<keyword evidence="2" id="KW-0812">Transmembrane</keyword>
<reference evidence="3" key="1">
    <citation type="submission" date="2023-02" db="EMBL/GenBank/DDBJ databases">
        <title>Colletotrichum kahawae CIFC_Que2 genome sequencing and assembly.</title>
        <authorList>
            <person name="Baroncelli R."/>
        </authorList>
    </citation>
    <scope>NUCLEOTIDE SEQUENCE</scope>
    <source>
        <strain evidence="3">CIFC_Que2</strain>
    </source>
</reference>
<keyword evidence="4" id="KW-1185">Reference proteome</keyword>
<evidence type="ECO:0000313" key="3">
    <source>
        <dbReference type="EMBL" id="KAK2743211.1"/>
    </source>
</evidence>
<dbReference type="PANTHER" id="PTHR37451">
    <property type="entry name" value="MARVEL DOMAIN"/>
    <property type="match status" value="1"/>
</dbReference>
<proteinExistence type="predicted"/>
<evidence type="ECO:0000313" key="4">
    <source>
        <dbReference type="Proteomes" id="UP001281614"/>
    </source>
</evidence>
<feature type="transmembrane region" description="Helical" evidence="2">
    <location>
        <begin position="138"/>
        <end position="158"/>
    </location>
</feature>
<sequence length="231" mass="26352">MKNSDKYASRRTPDSEHIPLFPKGYMVFRFLQLALTIALLVICARTLIWGLRDHGRPIGSIRISLLVFSSIVTIVTVWHLVSYYRMSKFYNYWVVLVFDIIFLPCMVPISILALWVAIKSSEATRAGENLIASRLTVLVVMGFLLVFSFIISLILHIVGIHRHRKDRLHSRPGVSPVMANDHVDSESQNRLPYVNHPQRQNANQQQQTGDQQQQTADQQQQAAIPPMPDAH</sequence>
<dbReference type="Proteomes" id="UP001281614">
    <property type="component" value="Unassembled WGS sequence"/>
</dbReference>
<gene>
    <name evidence="3" type="ORF">CKAH01_06921</name>
</gene>
<keyword evidence="2" id="KW-0472">Membrane</keyword>
<dbReference type="PANTHER" id="PTHR37451:SF4">
    <property type="entry name" value="MARVEL DOMAIN-CONTAINING PROTEIN"/>
    <property type="match status" value="1"/>
</dbReference>
<accession>A0AAE0D222</accession>
<feature type="transmembrane region" description="Helical" evidence="2">
    <location>
        <begin position="63"/>
        <end position="81"/>
    </location>
</feature>
<protein>
    <recommendedName>
        <fullName evidence="5">MARVEL domain-containing protein</fullName>
    </recommendedName>
</protein>
<evidence type="ECO:0000256" key="2">
    <source>
        <dbReference type="SAM" id="Phobius"/>
    </source>
</evidence>